<dbReference type="AlphaFoldDB" id="A0A854QB08"/>
<sequence length="81" mass="8984">MRGGGEEAMKVVGRLPVIVVGEWHAAIMEWYASIARYCEPSHGVIIMCRRCAPSCNSHRGTTLLEQEVEEERENDGAPAIE</sequence>
<dbReference type="EMBL" id="AMKT01000059">
    <property type="protein sequence ID" value="OXG17699.1"/>
    <property type="molecule type" value="Genomic_DNA"/>
</dbReference>
<protein>
    <submittedName>
        <fullName evidence="1">Uncharacterized protein</fullName>
    </submittedName>
</protein>
<evidence type="ECO:0000313" key="1">
    <source>
        <dbReference type="EMBL" id="OXG17699.1"/>
    </source>
</evidence>
<evidence type="ECO:0000313" key="2">
    <source>
        <dbReference type="Proteomes" id="UP000199727"/>
    </source>
</evidence>
<reference evidence="1 2" key="1">
    <citation type="submission" date="2017-06" db="EMBL/GenBank/DDBJ databases">
        <title>Global population genomics of the pathogenic fungus Cryptococcus neoformans var. grubii.</title>
        <authorList>
            <person name="Cuomo C."/>
            <person name="Litvintseva A."/>
            <person name="Chen Y."/>
            <person name="Young S."/>
            <person name="Zeng Q."/>
            <person name="Chapman S."/>
            <person name="Gujja S."/>
            <person name="Saif S."/>
            <person name="Birren B."/>
        </authorList>
    </citation>
    <scope>NUCLEOTIDE SEQUENCE [LARGE SCALE GENOMIC DNA]</scope>
    <source>
        <strain evidence="1 2">Tu259-1</strain>
    </source>
</reference>
<comment type="caution">
    <text evidence="1">The sequence shown here is derived from an EMBL/GenBank/DDBJ whole genome shotgun (WGS) entry which is preliminary data.</text>
</comment>
<organism evidence="1 2">
    <name type="scientific">Cryptococcus neoformans Tu259-1</name>
    <dbReference type="NCBI Taxonomy" id="1230072"/>
    <lineage>
        <taxon>Eukaryota</taxon>
        <taxon>Fungi</taxon>
        <taxon>Dikarya</taxon>
        <taxon>Basidiomycota</taxon>
        <taxon>Agaricomycotina</taxon>
        <taxon>Tremellomycetes</taxon>
        <taxon>Tremellales</taxon>
        <taxon>Cryptococcaceae</taxon>
        <taxon>Cryptococcus</taxon>
        <taxon>Cryptococcus neoformans species complex</taxon>
    </lineage>
</organism>
<proteinExistence type="predicted"/>
<name>A0A854QB08_CRYNE</name>
<accession>A0A854QB08</accession>
<dbReference type="Proteomes" id="UP000199727">
    <property type="component" value="Unassembled WGS sequence"/>
</dbReference>
<gene>
    <name evidence="1" type="ORF">C361_04690</name>
</gene>